<organism evidence="1 2">
    <name type="scientific">Trifolium medium</name>
    <dbReference type="NCBI Taxonomy" id="97028"/>
    <lineage>
        <taxon>Eukaryota</taxon>
        <taxon>Viridiplantae</taxon>
        <taxon>Streptophyta</taxon>
        <taxon>Embryophyta</taxon>
        <taxon>Tracheophyta</taxon>
        <taxon>Spermatophyta</taxon>
        <taxon>Magnoliopsida</taxon>
        <taxon>eudicotyledons</taxon>
        <taxon>Gunneridae</taxon>
        <taxon>Pentapetalae</taxon>
        <taxon>rosids</taxon>
        <taxon>fabids</taxon>
        <taxon>Fabales</taxon>
        <taxon>Fabaceae</taxon>
        <taxon>Papilionoideae</taxon>
        <taxon>50 kb inversion clade</taxon>
        <taxon>NPAAA clade</taxon>
        <taxon>Hologalegina</taxon>
        <taxon>IRL clade</taxon>
        <taxon>Trifolieae</taxon>
        <taxon>Trifolium</taxon>
    </lineage>
</organism>
<dbReference type="EMBL" id="LXQA011108400">
    <property type="protein sequence ID" value="MCI85148.1"/>
    <property type="molecule type" value="Genomic_DNA"/>
</dbReference>
<accession>A0A392V9Y9</accession>
<feature type="non-terminal residue" evidence="1">
    <location>
        <position position="1"/>
    </location>
</feature>
<proteinExistence type="predicted"/>
<name>A0A392V9Y9_9FABA</name>
<sequence>HVAEAGLEILLSSARRAGKDGASRQQMERKAESFWHLHAAQEWTARRAVS</sequence>
<protein>
    <submittedName>
        <fullName evidence="1">Uncharacterized protein</fullName>
    </submittedName>
</protein>
<comment type="caution">
    <text evidence="1">The sequence shown here is derived from an EMBL/GenBank/DDBJ whole genome shotgun (WGS) entry which is preliminary data.</text>
</comment>
<evidence type="ECO:0000313" key="2">
    <source>
        <dbReference type="Proteomes" id="UP000265520"/>
    </source>
</evidence>
<dbReference type="AlphaFoldDB" id="A0A392V9Y9"/>
<keyword evidence="2" id="KW-1185">Reference proteome</keyword>
<evidence type="ECO:0000313" key="1">
    <source>
        <dbReference type="EMBL" id="MCI85148.1"/>
    </source>
</evidence>
<reference evidence="1 2" key="1">
    <citation type="journal article" date="2018" name="Front. Plant Sci.">
        <title>Red Clover (Trifolium pratense) and Zigzag Clover (T. medium) - A Picture of Genomic Similarities and Differences.</title>
        <authorList>
            <person name="Dluhosova J."/>
            <person name="Istvanek J."/>
            <person name="Nedelnik J."/>
            <person name="Repkova J."/>
        </authorList>
    </citation>
    <scope>NUCLEOTIDE SEQUENCE [LARGE SCALE GENOMIC DNA]</scope>
    <source>
        <strain evidence="2">cv. 10/8</strain>
        <tissue evidence="1">Leaf</tissue>
    </source>
</reference>
<dbReference type="Proteomes" id="UP000265520">
    <property type="component" value="Unassembled WGS sequence"/>
</dbReference>